<dbReference type="AlphaFoldDB" id="A0A9D4J0V7"/>
<sequence>MNAKGISIALVCLATLLVTEAKLGKQGCFTWNNRRCTWREGFVGKSFNMLLIIQCKKAGNLHSIFCQYIGNPHNCAWYNKHQADFYWCLANVLREDTQNVCNPNTVVCDRCPDVVFDKR</sequence>
<dbReference type="Proteomes" id="UP000828390">
    <property type="component" value="Unassembled WGS sequence"/>
</dbReference>
<comment type="similarity">
    <text evidence="2">Belongs to the fibroblast growth factor-binding protein family.</text>
</comment>
<dbReference type="GO" id="GO:0019838">
    <property type="term" value="F:growth factor binding"/>
    <property type="evidence" value="ECO:0007669"/>
    <property type="project" value="UniProtKB-KW"/>
</dbReference>
<dbReference type="EMBL" id="JAIWYP010000007">
    <property type="protein sequence ID" value="KAH3791779.1"/>
    <property type="molecule type" value="Genomic_DNA"/>
</dbReference>
<reference evidence="8" key="2">
    <citation type="submission" date="2020-11" db="EMBL/GenBank/DDBJ databases">
        <authorList>
            <person name="McCartney M.A."/>
            <person name="Auch B."/>
            <person name="Kono T."/>
            <person name="Mallez S."/>
            <person name="Becker A."/>
            <person name="Gohl D.M."/>
            <person name="Silverstein K.A.T."/>
            <person name="Koren S."/>
            <person name="Bechman K.B."/>
            <person name="Herman A."/>
            <person name="Abrahante J.E."/>
            <person name="Garbe J."/>
        </authorList>
    </citation>
    <scope>NUCLEOTIDE SEQUENCE</scope>
    <source>
        <strain evidence="8">Duluth1</strain>
        <tissue evidence="8">Whole animal</tissue>
    </source>
</reference>
<name>A0A9D4J0V7_DREPO</name>
<evidence type="ECO:0000256" key="1">
    <source>
        <dbReference type="ARBA" id="ARBA00004613"/>
    </source>
</evidence>
<reference evidence="8" key="1">
    <citation type="journal article" date="2019" name="bioRxiv">
        <title>The Genome of the Zebra Mussel, Dreissena polymorpha: A Resource for Invasive Species Research.</title>
        <authorList>
            <person name="McCartney M.A."/>
            <person name="Auch B."/>
            <person name="Kono T."/>
            <person name="Mallez S."/>
            <person name="Zhang Y."/>
            <person name="Obille A."/>
            <person name="Becker A."/>
            <person name="Abrahante J.E."/>
            <person name="Garbe J."/>
            <person name="Badalamenti J.P."/>
            <person name="Herman A."/>
            <person name="Mangelson H."/>
            <person name="Liachko I."/>
            <person name="Sullivan S."/>
            <person name="Sone E.D."/>
            <person name="Koren S."/>
            <person name="Silverstein K.A.T."/>
            <person name="Beckman K.B."/>
            <person name="Gohl D.M."/>
        </authorList>
    </citation>
    <scope>NUCLEOTIDE SEQUENCE</scope>
    <source>
        <strain evidence="8">Duluth1</strain>
        <tissue evidence="8">Whole animal</tissue>
    </source>
</reference>
<protein>
    <recommendedName>
        <fullName evidence="10">Secreted protein</fullName>
    </recommendedName>
</protein>
<evidence type="ECO:0000256" key="7">
    <source>
        <dbReference type="SAM" id="SignalP"/>
    </source>
</evidence>
<feature type="signal peptide" evidence="7">
    <location>
        <begin position="1"/>
        <end position="21"/>
    </location>
</feature>
<keyword evidence="3" id="KW-0964">Secreted</keyword>
<evidence type="ECO:0000256" key="5">
    <source>
        <dbReference type="ARBA" id="ARBA00023157"/>
    </source>
</evidence>
<proteinExistence type="inferred from homology"/>
<evidence type="ECO:0008006" key="10">
    <source>
        <dbReference type="Google" id="ProtNLM"/>
    </source>
</evidence>
<dbReference type="GO" id="GO:0005576">
    <property type="term" value="C:extracellular region"/>
    <property type="evidence" value="ECO:0007669"/>
    <property type="project" value="UniProtKB-SubCell"/>
</dbReference>
<evidence type="ECO:0000256" key="2">
    <source>
        <dbReference type="ARBA" id="ARBA00008326"/>
    </source>
</evidence>
<keyword evidence="6" id="KW-0340">Growth factor binding</keyword>
<keyword evidence="5" id="KW-1015">Disulfide bond</keyword>
<dbReference type="Pfam" id="PF06473">
    <property type="entry name" value="FGF-BP1"/>
    <property type="match status" value="1"/>
</dbReference>
<evidence type="ECO:0000256" key="3">
    <source>
        <dbReference type="ARBA" id="ARBA00022525"/>
    </source>
</evidence>
<evidence type="ECO:0000313" key="8">
    <source>
        <dbReference type="EMBL" id="KAH3791779.1"/>
    </source>
</evidence>
<dbReference type="InterPro" id="IPR010510">
    <property type="entry name" value="FGF1-bd"/>
</dbReference>
<evidence type="ECO:0000256" key="4">
    <source>
        <dbReference type="ARBA" id="ARBA00022729"/>
    </source>
</evidence>
<comment type="caution">
    <text evidence="8">The sequence shown here is derived from an EMBL/GenBank/DDBJ whole genome shotgun (WGS) entry which is preliminary data.</text>
</comment>
<feature type="chain" id="PRO_5038373714" description="Secreted protein" evidence="7">
    <location>
        <begin position="22"/>
        <end position="119"/>
    </location>
</feature>
<accession>A0A9D4J0V7</accession>
<comment type="subcellular location">
    <subcellularLocation>
        <location evidence="1">Secreted</location>
    </subcellularLocation>
</comment>
<gene>
    <name evidence="8" type="ORF">DPMN_145269</name>
</gene>
<evidence type="ECO:0000256" key="6">
    <source>
        <dbReference type="ARBA" id="ARBA00023183"/>
    </source>
</evidence>
<evidence type="ECO:0000313" key="9">
    <source>
        <dbReference type="Proteomes" id="UP000828390"/>
    </source>
</evidence>
<keyword evidence="9" id="KW-1185">Reference proteome</keyword>
<organism evidence="8 9">
    <name type="scientific">Dreissena polymorpha</name>
    <name type="common">Zebra mussel</name>
    <name type="synonym">Mytilus polymorpha</name>
    <dbReference type="NCBI Taxonomy" id="45954"/>
    <lineage>
        <taxon>Eukaryota</taxon>
        <taxon>Metazoa</taxon>
        <taxon>Spiralia</taxon>
        <taxon>Lophotrochozoa</taxon>
        <taxon>Mollusca</taxon>
        <taxon>Bivalvia</taxon>
        <taxon>Autobranchia</taxon>
        <taxon>Heteroconchia</taxon>
        <taxon>Euheterodonta</taxon>
        <taxon>Imparidentia</taxon>
        <taxon>Neoheterodontei</taxon>
        <taxon>Myida</taxon>
        <taxon>Dreissenoidea</taxon>
        <taxon>Dreissenidae</taxon>
        <taxon>Dreissena</taxon>
    </lineage>
</organism>
<keyword evidence="4 7" id="KW-0732">Signal</keyword>